<name>A0A0B6YS63_9EUPU</name>
<reference evidence="1" key="1">
    <citation type="submission" date="2014-12" db="EMBL/GenBank/DDBJ databases">
        <title>Insight into the proteome of Arion vulgaris.</title>
        <authorList>
            <person name="Aradska J."/>
            <person name="Bulat T."/>
            <person name="Smidak R."/>
            <person name="Sarate P."/>
            <person name="Gangsoo J."/>
            <person name="Sialana F."/>
            <person name="Bilban M."/>
            <person name="Lubec G."/>
        </authorList>
    </citation>
    <scope>NUCLEOTIDE SEQUENCE</scope>
    <source>
        <tissue evidence="1">Skin</tissue>
    </source>
</reference>
<proteinExistence type="predicted"/>
<dbReference type="AlphaFoldDB" id="A0A0B6YS63"/>
<evidence type="ECO:0000313" key="1">
    <source>
        <dbReference type="EMBL" id="CEK58355.1"/>
    </source>
</evidence>
<organism evidence="1">
    <name type="scientific">Arion vulgaris</name>
    <dbReference type="NCBI Taxonomy" id="1028688"/>
    <lineage>
        <taxon>Eukaryota</taxon>
        <taxon>Metazoa</taxon>
        <taxon>Spiralia</taxon>
        <taxon>Lophotrochozoa</taxon>
        <taxon>Mollusca</taxon>
        <taxon>Gastropoda</taxon>
        <taxon>Heterobranchia</taxon>
        <taxon>Euthyneura</taxon>
        <taxon>Panpulmonata</taxon>
        <taxon>Eupulmonata</taxon>
        <taxon>Stylommatophora</taxon>
        <taxon>Helicina</taxon>
        <taxon>Arionoidea</taxon>
        <taxon>Arionidae</taxon>
        <taxon>Arion</taxon>
    </lineage>
</organism>
<feature type="non-terminal residue" evidence="1">
    <location>
        <position position="1"/>
    </location>
</feature>
<sequence>YPFNISLHLSSPGMFRPSTPFSAGSKTVLYDKMLYNRLLYDRLLYDKTAV</sequence>
<gene>
    <name evidence="1" type="primary">ORF32805</name>
</gene>
<dbReference type="EMBL" id="HACG01011490">
    <property type="protein sequence ID" value="CEK58355.1"/>
    <property type="molecule type" value="Transcribed_RNA"/>
</dbReference>
<protein>
    <submittedName>
        <fullName evidence="1">Uncharacterized protein</fullName>
    </submittedName>
</protein>
<accession>A0A0B6YS63</accession>